<proteinExistence type="predicted"/>
<organism evidence="2 3">
    <name type="scientific">Phytophthora sojae (strain P6497)</name>
    <name type="common">Soybean stem and root rot agent</name>
    <name type="synonym">Phytophthora megasperma f. sp. glycines</name>
    <dbReference type="NCBI Taxonomy" id="1094619"/>
    <lineage>
        <taxon>Eukaryota</taxon>
        <taxon>Sar</taxon>
        <taxon>Stramenopiles</taxon>
        <taxon>Oomycota</taxon>
        <taxon>Peronosporomycetes</taxon>
        <taxon>Peronosporales</taxon>
        <taxon>Peronosporaceae</taxon>
        <taxon>Phytophthora</taxon>
    </lineage>
</organism>
<dbReference type="GeneID" id="20647248"/>
<reference evidence="2 3" key="1">
    <citation type="journal article" date="2006" name="Science">
        <title>Phytophthora genome sequences uncover evolutionary origins and mechanisms of pathogenesis.</title>
        <authorList>
            <person name="Tyler B.M."/>
            <person name="Tripathy S."/>
            <person name="Zhang X."/>
            <person name="Dehal P."/>
            <person name="Jiang R.H."/>
            <person name="Aerts A."/>
            <person name="Arredondo F.D."/>
            <person name="Baxter L."/>
            <person name="Bensasson D."/>
            <person name="Beynon J.L."/>
            <person name="Chapman J."/>
            <person name="Damasceno C.M."/>
            <person name="Dorrance A.E."/>
            <person name="Dou D."/>
            <person name="Dickerman A.W."/>
            <person name="Dubchak I.L."/>
            <person name="Garbelotto M."/>
            <person name="Gijzen M."/>
            <person name="Gordon S.G."/>
            <person name="Govers F."/>
            <person name="Grunwald N.J."/>
            <person name="Huang W."/>
            <person name="Ivors K.L."/>
            <person name="Jones R.W."/>
            <person name="Kamoun S."/>
            <person name="Krampis K."/>
            <person name="Lamour K.H."/>
            <person name="Lee M.K."/>
            <person name="McDonald W.H."/>
            <person name="Medina M."/>
            <person name="Meijer H.J."/>
            <person name="Nordberg E.K."/>
            <person name="Maclean D.J."/>
            <person name="Ospina-Giraldo M.D."/>
            <person name="Morris P.F."/>
            <person name="Phuntumart V."/>
            <person name="Putnam N.H."/>
            <person name="Rash S."/>
            <person name="Rose J.K."/>
            <person name="Sakihama Y."/>
            <person name="Salamov A.A."/>
            <person name="Savidor A."/>
            <person name="Scheuring C.F."/>
            <person name="Smith B.M."/>
            <person name="Sobral B.W."/>
            <person name="Terry A."/>
            <person name="Torto-Alalibo T.A."/>
            <person name="Win J."/>
            <person name="Xu Z."/>
            <person name="Zhang H."/>
            <person name="Grigoriev I.V."/>
            <person name="Rokhsar D.S."/>
            <person name="Boore J.L."/>
        </authorList>
    </citation>
    <scope>NUCLEOTIDE SEQUENCE [LARGE SCALE GENOMIC DNA]</scope>
    <source>
        <strain evidence="2 3">P6497</strain>
    </source>
</reference>
<accession>G4ZVW3</accession>
<evidence type="ECO:0000313" key="2">
    <source>
        <dbReference type="EMBL" id="EGZ12299.1"/>
    </source>
</evidence>
<protein>
    <submittedName>
        <fullName evidence="2">Uncharacterized protein</fullName>
    </submittedName>
</protein>
<feature type="compositionally biased region" description="Polar residues" evidence="1">
    <location>
        <begin position="74"/>
        <end position="84"/>
    </location>
</feature>
<dbReference type="KEGG" id="psoj:PHYSODRAFT_336732"/>
<feature type="region of interest" description="Disordered" evidence="1">
    <location>
        <begin position="1"/>
        <end position="121"/>
    </location>
</feature>
<feature type="compositionally biased region" description="Basic and acidic residues" evidence="1">
    <location>
        <begin position="105"/>
        <end position="114"/>
    </location>
</feature>
<evidence type="ECO:0000256" key="1">
    <source>
        <dbReference type="SAM" id="MobiDB-lite"/>
    </source>
</evidence>
<dbReference type="EMBL" id="JH159157">
    <property type="protein sequence ID" value="EGZ12299.1"/>
    <property type="molecule type" value="Genomic_DNA"/>
</dbReference>
<sequence>MDSTVVGPLFPRSKRDTKSYGNAPGWSNVRSMSQSYHDPYEYSPVPPMPPTPLSLARPTSSSLIMPPRNVDPGLSSTSSASDGENQARHAPGPGKAKPTQKRIRPSTEHRREQCHLNQARYRDRQRKRSVYNVIVEYFHLFRHGVDVSRGCLQSDATQRQQVFLRYSMAPNDLGFRLDHMSELSKGLIVVSASIRVTITKETLNQVFPRLSGGRHGSRTGEQQDFKAVSLGVKLLLLPSTLYFEWDRVTMQVVRLEMAVDFLTPLRREFGNLEDASFVLDGANIAPDSAIRYSCKCLMDQGSGRMLYMYLRTQLIGTMAKF</sequence>
<dbReference type="Proteomes" id="UP000002640">
    <property type="component" value="Unassembled WGS sequence"/>
</dbReference>
<dbReference type="AlphaFoldDB" id="G4ZVW3"/>
<dbReference type="RefSeq" id="XP_009532632.1">
    <property type="nucleotide sequence ID" value="XM_009534337.1"/>
</dbReference>
<evidence type="ECO:0000313" key="3">
    <source>
        <dbReference type="Proteomes" id="UP000002640"/>
    </source>
</evidence>
<keyword evidence="3" id="KW-1185">Reference proteome</keyword>
<gene>
    <name evidence="2" type="ORF">PHYSODRAFT_336732</name>
</gene>
<dbReference type="InParanoid" id="G4ZVW3"/>
<name>G4ZVW3_PHYSP</name>